<feature type="repeat" description="Cys-rich GLG1" evidence="8">
    <location>
        <begin position="698"/>
        <end position="761"/>
    </location>
</feature>
<proteinExistence type="predicted"/>
<dbReference type="PANTHER" id="PTHR11884">
    <property type="entry name" value="SELECTIN LIGAND RELATED"/>
    <property type="match status" value="1"/>
</dbReference>
<keyword evidence="6 9" id="KW-0472">Membrane</keyword>
<evidence type="ECO:0000256" key="6">
    <source>
        <dbReference type="ARBA" id="ARBA00023136"/>
    </source>
</evidence>
<feature type="repeat" description="Cys-rich GLG1" evidence="8">
    <location>
        <begin position="1092"/>
        <end position="1152"/>
    </location>
</feature>
<evidence type="ECO:0000256" key="5">
    <source>
        <dbReference type="ARBA" id="ARBA00022989"/>
    </source>
</evidence>
<comment type="subcellular location">
    <subcellularLocation>
        <location evidence="1">Membrane</location>
        <topology evidence="1">Single-pass type I membrane protein</topology>
    </subcellularLocation>
</comment>
<evidence type="ECO:0000313" key="10">
    <source>
        <dbReference type="EnsemblMetazoa" id="PPA02884.1"/>
    </source>
</evidence>
<keyword evidence="5 9" id="KW-1133">Transmembrane helix</keyword>
<evidence type="ECO:0000256" key="7">
    <source>
        <dbReference type="ARBA" id="ARBA00023180"/>
    </source>
</evidence>
<feature type="repeat" description="Cys-rich GLG1" evidence="8">
    <location>
        <begin position="1027"/>
        <end position="1091"/>
    </location>
</feature>
<keyword evidence="7" id="KW-0325">Glycoprotein</keyword>
<organism evidence="10 11">
    <name type="scientific">Pristionchus pacificus</name>
    <name type="common">Parasitic nematode worm</name>
    <dbReference type="NCBI Taxonomy" id="54126"/>
    <lineage>
        <taxon>Eukaryota</taxon>
        <taxon>Metazoa</taxon>
        <taxon>Ecdysozoa</taxon>
        <taxon>Nematoda</taxon>
        <taxon>Chromadorea</taxon>
        <taxon>Rhabditida</taxon>
        <taxon>Rhabditina</taxon>
        <taxon>Diplogasteromorpha</taxon>
        <taxon>Diplogasteroidea</taxon>
        <taxon>Neodiplogasteridae</taxon>
        <taxon>Pristionchus</taxon>
    </lineage>
</organism>
<evidence type="ECO:0000256" key="3">
    <source>
        <dbReference type="ARBA" id="ARBA00022729"/>
    </source>
</evidence>
<feature type="repeat" description="Cys-rich GLG1" evidence="8">
    <location>
        <begin position="894"/>
        <end position="951"/>
    </location>
</feature>
<reference evidence="11" key="1">
    <citation type="journal article" date="2008" name="Nat. Genet.">
        <title>The Pristionchus pacificus genome provides a unique perspective on nematode lifestyle and parasitism.</title>
        <authorList>
            <person name="Dieterich C."/>
            <person name="Clifton S.W."/>
            <person name="Schuster L.N."/>
            <person name="Chinwalla A."/>
            <person name="Delehaunty K."/>
            <person name="Dinkelacker I."/>
            <person name="Fulton L."/>
            <person name="Fulton R."/>
            <person name="Godfrey J."/>
            <person name="Minx P."/>
            <person name="Mitreva M."/>
            <person name="Roeseler W."/>
            <person name="Tian H."/>
            <person name="Witte H."/>
            <person name="Yang S.P."/>
            <person name="Wilson R.K."/>
            <person name="Sommer R.J."/>
        </authorList>
    </citation>
    <scope>NUCLEOTIDE SEQUENCE [LARGE SCALE GENOMIC DNA]</scope>
    <source>
        <strain evidence="11">PS312</strain>
    </source>
</reference>
<dbReference type="InterPro" id="IPR001893">
    <property type="entry name" value="Cys-rich_GLG1_repeat"/>
</dbReference>
<evidence type="ECO:0000256" key="2">
    <source>
        <dbReference type="ARBA" id="ARBA00022692"/>
    </source>
</evidence>
<dbReference type="PANTHER" id="PTHR11884:SF1">
    <property type="entry name" value="GOLGI APPARATUS PROTEIN 1"/>
    <property type="match status" value="1"/>
</dbReference>
<dbReference type="InterPro" id="IPR039728">
    <property type="entry name" value="GLG1"/>
</dbReference>
<keyword evidence="2 9" id="KW-0812">Transmembrane</keyword>
<keyword evidence="11" id="KW-1185">Reference proteome</keyword>
<keyword evidence="3" id="KW-0732">Signal</keyword>
<gene>
    <name evidence="10" type="primary">WBGene00092438</name>
</gene>
<accession>A0A8R1U4X7</accession>
<evidence type="ECO:0000256" key="1">
    <source>
        <dbReference type="ARBA" id="ARBA00004479"/>
    </source>
</evidence>
<evidence type="ECO:0000313" key="11">
    <source>
        <dbReference type="Proteomes" id="UP000005239"/>
    </source>
</evidence>
<feature type="repeat" description="Cys-rich GLG1" evidence="8">
    <location>
        <begin position="500"/>
        <end position="562"/>
    </location>
</feature>
<dbReference type="GO" id="GO:0000139">
    <property type="term" value="C:Golgi membrane"/>
    <property type="evidence" value="ECO:0000318"/>
    <property type="project" value="GO_Central"/>
</dbReference>
<feature type="transmembrane region" description="Helical" evidence="9">
    <location>
        <begin position="1201"/>
        <end position="1223"/>
    </location>
</feature>
<dbReference type="Proteomes" id="UP000005239">
    <property type="component" value="Unassembled WGS sequence"/>
</dbReference>
<dbReference type="PROSITE" id="PS51289">
    <property type="entry name" value="GLG1_C_RICH"/>
    <property type="match status" value="7"/>
</dbReference>
<protein>
    <recommendedName>
        <fullName evidence="12">Golgi apparatus protein 1</fullName>
    </recommendedName>
</protein>
<keyword evidence="4" id="KW-0677">Repeat</keyword>
<name>A0A8R1U4X7_PRIPA</name>
<evidence type="ECO:0008006" key="12">
    <source>
        <dbReference type="Google" id="ProtNLM"/>
    </source>
</evidence>
<dbReference type="InterPro" id="IPR017873">
    <property type="entry name" value="Cys-rich_GLG1_repeat_euk"/>
</dbReference>
<dbReference type="AlphaFoldDB" id="A0A8R1U4X7"/>
<feature type="repeat" description="Cys-rich GLG1" evidence="8">
    <location>
        <begin position="303"/>
        <end position="363"/>
    </location>
</feature>
<dbReference type="Pfam" id="PF00839">
    <property type="entry name" value="Cys_rich_FGFR"/>
    <property type="match status" value="13"/>
</dbReference>
<evidence type="ECO:0000256" key="9">
    <source>
        <dbReference type="SAM" id="Phobius"/>
    </source>
</evidence>
<dbReference type="EnsemblMetazoa" id="PPA02884.1">
    <property type="protein sequence ID" value="PPA02884.1"/>
    <property type="gene ID" value="WBGene00092438"/>
</dbReference>
<sequence length="1233" mass="140133">MPCLPHYTFQTFHNCSLTIVVSCCIHERPFAPVSSGLSSYSLCLKRILAFCITEHSHFFVLSCTFTYTFTGCNSVGIINPVSVNRASKMAMYRLLVVLLAAGASADQAGGAANGQESLLSFDACKEDIHKLCNKEGVDLKSDMSILECLQDSGYSETATLTSACEALVWQFKVKLTQDDRFTDAAKKYCSAEMQQIPAFGACVSQTAPGYALSCMMDYTQNVTKTSTCFGFLSRTERLAFSDFRLVGPFISKCQRDIERHGCAVITPDKAHEKVRVPHTQGMALECLIQKVIAVEKTPNERGNLQDDCRHEVMRLAEMQAEDFNLDRPMFFACRSDREKYCRDVPAGSGKIFECLLFNRHDQFMQPECAKILAERAHLMGRDYRMAHPLTKACQEEMTNYKCEPQANLESAAHFHLNWIMLCLENGAHQKDAKPASEGCRHEMLTHRKLMMEEFRIAPEIVLSCAKEIDSYCSPRGDIEAEGRTLHCLMAHAQERDEKKQVTPECMQALGMVVKTADIGSNYKVDKVLYASCRPIIDSICASDAQSEASTLTCLMKNVDSPNMPKECEKRLLEVQYFFARDWTLDPAMYSACHDEAVSRCSATPNWHETKNPSNQVDPGPAILACLYRNAYDEEHPMSTKCTSEVHRVLRNRAVRVNLIPDVEMNCREALSEYCSHNVQPQEEMDCLQTHMHKEDFIRRHPTCQAAIVKFTQFEAKDTKLNRALTRACRPVIQAHCTQFLNEEIDHGDVMQCLLENKEADEMTNKCRTYVNHFELLTMRDYHFSYRFQQACDVDIRKHCASSGNDKAEIIRCLSSVAFEHRLLGTPEDLQKECRKQLRVAYLQQEQVDFDDKEHMADADPQLMKKCGNDLRRLQCDQAKTFEDTIECLRVRFEQLEPDCKAMIFEREKIEAVDNEMDDELQRNCKADIGKYCAGYKENVLECLSNTKIVRLLQRPCQKIVSERMREAAKDIRLRPGLLIACQEETKQHCPGDYAKIKNPKYARQMLEGVVVNCLREKFRRSLNEKIRLGEQCQAEISKVILESEFDVKLDPQLFDACKGTIEKHCTQAVIERTGTYENVLECLKADFYSGQINDKECSNQIALRTQEAMVDVHLDPILYQSCGIDIQRVCSGVQPGHSRVIACLMDALEARNPMMTQPCIAKLNDRNKLWKKAHDDYNVGLPNSFNELVSALEAHPQKVSILGWMGGIIFLLFLIGCCCGRATKKAAYELKVR</sequence>
<evidence type="ECO:0000256" key="4">
    <source>
        <dbReference type="ARBA" id="ARBA00022737"/>
    </source>
</evidence>
<evidence type="ECO:0000256" key="8">
    <source>
        <dbReference type="PROSITE-ProRule" id="PRU00622"/>
    </source>
</evidence>
<dbReference type="GO" id="GO:0017134">
    <property type="term" value="F:fibroblast growth factor binding"/>
    <property type="evidence" value="ECO:0000318"/>
    <property type="project" value="GO_Central"/>
</dbReference>
<feature type="repeat" description="Cys-rich GLG1" evidence="8">
    <location>
        <begin position="434"/>
        <end position="496"/>
    </location>
</feature>
<reference evidence="10" key="2">
    <citation type="submission" date="2022-06" db="UniProtKB">
        <authorList>
            <consortium name="EnsemblMetazoa"/>
        </authorList>
    </citation>
    <scope>IDENTIFICATION</scope>
    <source>
        <strain evidence="10">PS312</strain>
    </source>
</reference>